<proteinExistence type="inferred from homology"/>
<evidence type="ECO:0000256" key="1">
    <source>
        <dbReference type="ARBA" id="ARBA00008791"/>
    </source>
</evidence>
<dbReference type="InterPro" id="IPR014729">
    <property type="entry name" value="Rossmann-like_a/b/a_fold"/>
</dbReference>
<dbReference type="PANTHER" id="PTHR31964:SF113">
    <property type="entry name" value="USPA DOMAIN-CONTAINING PROTEIN"/>
    <property type="match status" value="1"/>
</dbReference>
<organism evidence="3 4">
    <name type="scientific">Bordetella genomosp. 1</name>
    <dbReference type="NCBI Taxonomy" id="1395607"/>
    <lineage>
        <taxon>Bacteria</taxon>
        <taxon>Pseudomonadati</taxon>
        <taxon>Pseudomonadota</taxon>
        <taxon>Betaproteobacteria</taxon>
        <taxon>Burkholderiales</taxon>
        <taxon>Alcaligenaceae</taxon>
        <taxon>Bordetella</taxon>
    </lineage>
</organism>
<dbReference type="EMBL" id="NEVL01000005">
    <property type="protein sequence ID" value="OZI29120.1"/>
    <property type="molecule type" value="Genomic_DNA"/>
</dbReference>
<evidence type="ECO:0000313" key="4">
    <source>
        <dbReference type="Proteomes" id="UP000217005"/>
    </source>
</evidence>
<dbReference type="CDD" id="cd00293">
    <property type="entry name" value="USP-like"/>
    <property type="match status" value="1"/>
</dbReference>
<dbReference type="InterPro" id="IPR006015">
    <property type="entry name" value="Universal_stress_UspA"/>
</dbReference>
<reference evidence="3 4" key="1">
    <citation type="submission" date="2017-05" db="EMBL/GenBank/DDBJ databases">
        <title>Complete and WGS of Bordetella genogroups.</title>
        <authorList>
            <person name="Spilker T."/>
            <person name="LiPuma J."/>
        </authorList>
    </citation>
    <scope>NUCLEOTIDE SEQUENCE [LARGE SCALE GENOMIC DNA]</scope>
    <source>
        <strain evidence="3 4">AU17610</strain>
    </source>
</reference>
<dbReference type="Pfam" id="PF00582">
    <property type="entry name" value="Usp"/>
    <property type="match status" value="1"/>
</dbReference>
<evidence type="ECO:0000313" key="3">
    <source>
        <dbReference type="EMBL" id="OZI29120.1"/>
    </source>
</evidence>
<dbReference type="InterPro" id="IPR006016">
    <property type="entry name" value="UspA"/>
</dbReference>
<dbReference type="AlphaFoldDB" id="A0A261RX18"/>
<comment type="similarity">
    <text evidence="1">Belongs to the universal stress protein A family.</text>
</comment>
<evidence type="ECO:0000259" key="2">
    <source>
        <dbReference type="Pfam" id="PF00582"/>
    </source>
</evidence>
<dbReference type="Gene3D" id="3.40.50.620">
    <property type="entry name" value="HUPs"/>
    <property type="match status" value="1"/>
</dbReference>
<dbReference type="OrthoDB" id="5512223at2"/>
<sequence length="141" mass="15280">MKDVVIPVDGSEHALNALRVVLDRNLYPVQTTVHLVTILPTLLRQGLHLGLTQEDIDAYQREESEFALKEAIALLKRAGQPYDTHQEIGPVAESIVRRAETLGAGEIVMGTRGLGAMPALMLGSTATKVLHLSPIPVTLVK</sequence>
<name>A0A261RX18_9BORD</name>
<gene>
    <name evidence="3" type="ORF">CEG14_21045</name>
</gene>
<dbReference type="Proteomes" id="UP000217005">
    <property type="component" value="Unassembled WGS sequence"/>
</dbReference>
<feature type="domain" description="UspA" evidence="2">
    <location>
        <begin position="2"/>
        <end position="141"/>
    </location>
</feature>
<dbReference type="SUPFAM" id="SSF52402">
    <property type="entry name" value="Adenine nucleotide alpha hydrolases-like"/>
    <property type="match status" value="1"/>
</dbReference>
<dbReference type="PANTHER" id="PTHR31964">
    <property type="entry name" value="ADENINE NUCLEOTIDE ALPHA HYDROLASES-LIKE SUPERFAMILY PROTEIN"/>
    <property type="match status" value="1"/>
</dbReference>
<accession>A0A261RX18</accession>
<dbReference type="PRINTS" id="PR01438">
    <property type="entry name" value="UNVRSLSTRESS"/>
</dbReference>
<protein>
    <submittedName>
        <fullName evidence="3">Universal stress protein</fullName>
    </submittedName>
</protein>
<dbReference type="RefSeq" id="WP_094828359.1">
    <property type="nucleotide sequence ID" value="NZ_NEVL01000005.1"/>
</dbReference>
<comment type="caution">
    <text evidence="3">The sequence shown here is derived from an EMBL/GenBank/DDBJ whole genome shotgun (WGS) entry which is preliminary data.</text>
</comment>